<dbReference type="InterPro" id="IPR050309">
    <property type="entry name" value="Type-B_Carboxylest/Lipase"/>
</dbReference>
<dbReference type="PROSITE" id="PS00122">
    <property type="entry name" value="CARBOXYLESTERASE_B_1"/>
    <property type="match status" value="1"/>
</dbReference>
<organism evidence="4 5">
    <name type="scientific">Allacma fusca</name>
    <dbReference type="NCBI Taxonomy" id="39272"/>
    <lineage>
        <taxon>Eukaryota</taxon>
        <taxon>Metazoa</taxon>
        <taxon>Ecdysozoa</taxon>
        <taxon>Arthropoda</taxon>
        <taxon>Hexapoda</taxon>
        <taxon>Collembola</taxon>
        <taxon>Symphypleona</taxon>
        <taxon>Sminthuridae</taxon>
        <taxon>Allacma</taxon>
    </lineage>
</organism>
<reference evidence="4" key="1">
    <citation type="submission" date="2021-06" db="EMBL/GenBank/DDBJ databases">
        <authorList>
            <person name="Hodson N. C."/>
            <person name="Mongue J. A."/>
            <person name="Jaron S. K."/>
        </authorList>
    </citation>
    <scope>NUCLEOTIDE SEQUENCE</scope>
</reference>
<dbReference type="GO" id="GO:0052689">
    <property type="term" value="F:carboxylic ester hydrolase activity"/>
    <property type="evidence" value="ECO:0007669"/>
    <property type="project" value="UniProtKB-KW"/>
</dbReference>
<evidence type="ECO:0000256" key="1">
    <source>
        <dbReference type="ARBA" id="ARBA00022487"/>
    </source>
</evidence>
<gene>
    <name evidence="4" type="ORF">AFUS01_LOCUS31406</name>
</gene>
<dbReference type="Proteomes" id="UP000708208">
    <property type="component" value="Unassembled WGS sequence"/>
</dbReference>
<evidence type="ECO:0000256" key="2">
    <source>
        <dbReference type="ARBA" id="ARBA00023180"/>
    </source>
</evidence>
<feature type="domain" description="Carboxylesterase type B" evidence="3">
    <location>
        <begin position="2"/>
        <end position="425"/>
    </location>
</feature>
<dbReference type="InterPro" id="IPR019826">
    <property type="entry name" value="Carboxylesterase_B_AS"/>
</dbReference>
<dbReference type="InterPro" id="IPR002018">
    <property type="entry name" value="CarbesteraseB"/>
</dbReference>
<name>A0A8J2KR75_9HEXA</name>
<feature type="domain" description="Carboxylesterase type B" evidence="3">
    <location>
        <begin position="549"/>
        <end position="735"/>
    </location>
</feature>
<dbReference type="Pfam" id="PF00135">
    <property type="entry name" value="COesterase"/>
    <property type="match status" value="3"/>
</dbReference>
<comment type="caution">
    <text evidence="4">The sequence shown here is derived from an EMBL/GenBank/DDBJ whole genome shotgun (WGS) entry which is preliminary data.</text>
</comment>
<keyword evidence="1" id="KW-0378">Hydrolase</keyword>
<dbReference type="PANTHER" id="PTHR11559">
    <property type="entry name" value="CARBOXYLESTERASE"/>
    <property type="match status" value="1"/>
</dbReference>
<protein>
    <recommendedName>
        <fullName evidence="3">Carboxylesterase type B domain-containing protein</fullName>
    </recommendedName>
</protein>
<evidence type="ECO:0000313" key="5">
    <source>
        <dbReference type="Proteomes" id="UP000708208"/>
    </source>
</evidence>
<proteinExistence type="predicted"/>
<keyword evidence="1" id="KW-0719">Serine esterase</keyword>
<accession>A0A8J2KR75</accession>
<sequence length="753" mass="86024">MYPPNYFMDEDVVYVNPNYRLGIFGFLNTGDTAIRGNMGLKDQALALRWVKENIEAFGGDPNQITIFGESAGAASIHHLVLSPSTKGLFNKAISQSGVATPYWGCEPTENAVKYTHKFAKRLNCDTDDTAKLAENLRSKTVAELMAAYKQETPEGVTLRPDLESHFFMPSIEVVNDEEAFLVEHPLTIMAEGRAHKVPWMVGANSDEGLCTSLAFYNNEEVMANYEKNWDNCIHWTFGIPPEIPNAKELADEIKEIYFPKDSNFTKEQRLEQYTKLFTDAQFLLHTSHCISVQSEFTPVYPYYFSRRGGPSLTPIMNMLMGNGHIALKLAKFFATSLYNKITGNKPRDYGVCHADELAMLFKVERMFDVPMNPQSPDYVFSKDMVQLWVDFARDETSMTFRGVEFPKQDPGKHIQYFELCETPQRVYRGVSIHHLVLSPTTKGLFNKAISQSGVATPYWGCEPTLNAVKYTHKFAKRLNCDTADTAKLAENLRSKTVAELMAAYKLETVRILQRSHYTFYNNEEVMGNYEKNWGNCIPWTFGIPPEIPNAKELADEIKEIYFPKDSNFTKEQRLEQYTKLFTDAQLLLHTSHCISVQSEFTPVYSYQFSRRGGPSLTPIVNMVTGKGHMALKIAKYFATSLYNKITGNKPRDYGVCHGDELAMLFKVERMFDVPMNPQSPDYIFSKDMVQLWVDFARDETSMTFRGVEFPKQDPGKHIQYFELCETPQVIEEPFRERVDKLKSLGLINLRLKA</sequence>
<dbReference type="EMBL" id="CAJVCH010498383">
    <property type="protein sequence ID" value="CAG7821047.1"/>
    <property type="molecule type" value="Genomic_DNA"/>
</dbReference>
<feature type="domain" description="Carboxylesterase type B" evidence="3">
    <location>
        <begin position="429"/>
        <end position="506"/>
    </location>
</feature>
<evidence type="ECO:0000259" key="3">
    <source>
        <dbReference type="Pfam" id="PF00135"/>
    </source>
</evidence>
<dbReference type="AlphaFoldDB" id="A0A8J2KR75"/>
<keyword evidence="5" id="KW-1185">Reference proteome</keyword>
<keyword evidence="2" id="KW-0325">Glycoprotein</keyword>
<dbReference type="OrthoDB" id="19653at2759"/>
<evidence type="ECO:0000313" key="4">
    <source>
        <dbReference type="EMBL" id="CAG7821047.1"/>
    </source>
</evidence>